<name>A0A078QVN3_PHOVU</name>
<accession>A0A078QVN3</accession>
<comment type="caution">
    <text evidence="1">The sequence shown here is derived from an EMBL/GenBank/DDBJ whole genome shotgun (WGS) entry which is preliminary data.</text>
</comment>
<dbReference type="Proteomes" id="UP000028134">
    <property type="component" value="Unassembled WGS sequence"/>
</dbReference>
<dbReference type="RefSeq" id="WP_012055579.1">
    <property type="nucleotide sequence ID" value="NZ_JNHI01000029.1"/>
</dbReference>
<organism evidence="1 2">
    <name type="scientific">Phocaeicola vulgatus str. 3775 SL</name>
    <name type="common">B</name>
    <name type="synonym">iv</name>
    <dbReference type="NCBI Taxonomy" id="1339350"/>
    <lineage>
        <taxon>Bacteria</taxon>
        <taxon>Pseudomonadati</taxon>
        <taxon>Bacteroidota</taxon>
        <taxon>Bacteroidia</taxon>
        <taxon>Bacteroidales</taxon>
        <taxon>Bacteroidaceae</taxon>
        <taxon>Phocaeicola</taxon>
    </lineage>
</organism>
<dbReference type="GeneID" id="5304143"/>
<dbReference type="SUPFAM" id="SSF52540">
    <property type="entry name" value="P-loop containing nucleoside triphosphate hydrolases"/>
    <property type="match status" value="1"/>
</dbReference>
<gene>
    <name evidence="1" type="ORF">M097_3835</name>
</gene>
<dbReference type="PATRIC" id="fig|1339350.3.peg.3655"/>
<evidence type="ECO:0000313" key="1">
    <source>
        <dbReference type="EMBL" id="KDS27479.1"/>
    </source>
</evidence>
<protein>
    <submittedName>
        <fullName evidence="1">Uncharacterized protein</fullName>
    </submittedName>
</protein>
<dbReference type="AlphaFoldDB" id="A0A078QVN3"/>
<dbReference type="EMBL" id="JNHI01000029">
    <property type="protein sequence ID" value="KDS27479.1"/>
    <property type="molecule type" value="Genomic_DNA"/>
</dbReference>
<sequence length="606" mass="70040">MKKEYIPIYKIAGKIQYLTEVLPQIETNTILCKTLTGLGATYSEIKAKRHSVIIVPNVPPIIGKCKDPKHKNDNLFGVKQGVTTEEVIDYIEKTLAAGKFIKLISTPEGFAKIKRAFEELELDIYNICFFLSDECDKLIKDIDYRADIILPMDDFFRFREKAFVSATPILPSDPRFESQSFKIVEIQPTFDYKRPISIVQTNNVLEALKEILPQIKAQQEQPRSICFFANSVDMIHQLMSKLGIENESAVFCAEKSVEKLKKKGFKRAYEHWNSKHKMPYMWFTCRFYTAVDIELEERPDIVFVTEPYFAEYTIIDPCTDAVQAIGRFRNGTSLAIHVVNANENYPIRTKAGIKEYLKGCRDAYKTIKNLYECATSSESRDAYKAALDILPYNRMLKNGKTNYFAIDNFIDEALVKSAYNNIDSVVNRYKESSLFLPEQTSPLFYKFGDKERLRLMDKSSSIKENRKRIIEILESLKDDRNSPLAQSFISDIRQVDAFIIDAYDTVGKEVIEVNNYSFKKIKEAMIMKNYREKTSGVEFVQLLKNSFKIGEKYTREYIKKELKRLYALVKTAPKNAITAMTIKDFFKIQECKIGNQKAIRILEPLI</sequence>
<reference evidence="1 2" key="1">
    <citation type="submission" date="2014-04" db="EMBL/GenBank/DDBJ databases">
        <authorList>
            <person name="Sears C."/>
            <person name="Carroll K."/>
            <person name="Sack B.R."/>
            <person name="Qadri F."/>
            <person name="Myers L.L."/>
            <person name="Chung G.-T."/>
            <person name="Escheverria P."/>
            <person name="Fraser C.M."/>
            <person name="Sadzewicz L."/>
            <person name="Shefchek K.A."/>
            <person name="Tallon L."/>
            <person name="Das S.P."/>
            <person name="Daugherty S."/>
            <person name="Mongodin E.F."/>
        </authorList>
    </citation>
    <scope>NUCLEOTIDE SEQUENCE [LARGE SCALE GENOMIC DNA]</scope>
    <source>
        <strain evidence="2">3775 SL(B) 10 (iv)</strain>
    </source>
</reference>
<proteinExistence type="predicted"/>
<evidence type="ECO:0000313" key="2">
    <source>
        <dbReference type="Proteomes" id="UP000028134"/>
    </source>
</evidence>
<dbReference type="InterPro" id="IPR027417">
    <property type="entry name" value="P-loop_NTPase"/>
</dbReference>